<dbReference type="PANTHER" id="PTHR24286:SF252">
    <property type="entry name" value="CYTOCHROME P450 26B1"/>
    <property type="match status" value="1"/>
</dbReference>
<dbReference type="RefSeq" id="XP_037149602.1">
    <property type="nucleotide sequence ID" value="XM_037294221.1"/>
</dbReference>
<dbReference type="AlphaFoldDB" id="A0A8H6CB21"/>
<accession>A0A8H6CB21</accession>
<dbReference type="GO" id="GO:0016705">
    <property type="term" value="F:oxidoreductase activity, acting on paired donors, with incorporation or reduction of molecular oxygen"/>
    <property type="evidence" value="ECO:0007669"/>
    <property type="project" value="InterPro"/>
</dbReference>
<comment type="caution">
    <text evidence="3">The sequence shown here is derived from an EMBL/GenBank/DDBJ whole genome shotgun (WGS) entry which is preliminary data.</text>
</comment>
<gene>
    <name evidence="3" type="ORF">HO133_003298</name>
</gene>
<keyword evidence="4" id="KW-1185">Reference proteome</keyword>
<dbReference type="GO" id="GO:0020037">
    <property type="term" value="F:heme binding"/>
    <property type="evidence" value="ECO:0007669"/>
    <property type="project" value="InterPro"/>
</dbReference>
<dbReference type="GeneID" id="59331709"/>
<evidence type="ECO:0000256" key="1">
    <source>
        <dbReference type="ARBA" id="ARBA00022723"/>
    </source>
</evidence>
<dbReference type="CDD" id="cd00302">
    <property type="entry name" value="cytochrome_P450"/>
    <property type="match status" value="1"/>
</dbReference>
<dbReference type="Gene3D" id="1.10.630.10">
    <property type="entry name" value="Cytochrome P450"/>
    <property type="match status" value="1"/>
</dbReference>
<dbReference type="InterPro" id="IPR036396">
    <property type="entry name" value="Cyt_P450_sf"/>
</dbReference>
<name>A0A8H6CB21_9LECA</name>
<protein>
    <recommendedName>
        <fullName evidence="5">Cytochrome P450</fullName>
    </recommendedName>
</protein>
<reference evidence="3 4" key="1">
    <citation type="journal article" date="2020" name="Genomics">
        <title>Complete, high-quality genomes from long-read metagenomic sequencing of two wolf lichen thalli reveals enigmatic genome architecture.</title>
        <authorList>
            <person name="McKenzie S.K."/>
            <person name="Walston R.F."/>
            <person name="Allen J.L."/>
        </authorList>
    </citation>
    <scope>NUCLEOTIDE SEQUENCE [LARGE SCALE GENOMIC DNA]</scope>
    <source>
        <strain evidence="3">WasteWater1</strain>
    </source>
</reference>
<sequence>MGLTQESISLMPENMLPRLPQGDSSLISALSQSLSFHSSPESFISTRARNTAALHSSNAAGKEETASQIPTVVRARILNRNVAVVSSHRLCEDILRVGNGEPQKTVTAITMGEMIGPNTFAIRPAYHELMSDFFPPPNILLLDSPDHAAKRKAWDEQLSSIPSETSIEVQEIVDDHIKSWPSESTIDLYESMKDLSWRVLLCIFLQLRLTDKKYSLVESLQEKLLRGQFSLFPVSIHTPFWRSPRSKAIEARRELQKLLKDHISQQDKGCPFLQKGKIDEDELASNAILFTSSIAVKALASLLTASLLNLFLLPCEPTLASRVRKEGSQNGQILLSSILLETERLSPPVVGIMRRAQQDVILAAPEGQPPILVPAGWDVWLYFVSAGRDPAAYELADTFLPERFISANETRDNFAFGGSGPKVCLGRGVIRHIISTVATKIVDADIRLEGSVAAEGVRGWLGWDSGVGVDAFARDLKQLPCQRPKEAIRILVHRGRG</sequence>
<evidence type="ECO:0008006" key="5">
    <source>
        <dbReference type="Google" id="ProtNLM"/>
    </source>
</evidence>
<dbReference type="Pfam" id="PF00067">
    <property type="entry name" value="p450"/>
    <property type="match status" value="1"/>
</dbReference>
<dbReference type="GO" id="GO:0005506">
    <property type="term" value="F:iron ion binding"/>
    <property type="evidence" value="ECO:0007669"/>
    <property type="project" value="InterPro"/>
</dbReference>
<keyword evidence="2" id="KW-0408">Iron</keyword>
<keyword evidence="1" id="KW-0479">Metal-binding</keyword>
<evidence type="ECO:0000313" key="3">
    <source>
        <dbReference type="EMBL" id="KAF6220167.1"/>
    </source>
</evidence>
<dbReference type="GO" id="GO:0016125">
    <property type="term" value="P:sterol metabolic process"/>
    <property type="evidence" value="ECO:0007669"/>
    <property type="project" value="TreeGrafter"/>
</dbReference>
<dbReference type="PANTHER" id="PTHR24286">
    <property type="entry name" value="CYTOCHROME P450 26"/>
    <property type="match status" value="1"/>
</dbReference>
<dbReference type="EMBL" id="JACCJB010000017">
    <property type="protein sequence ID" value="KAF6220167.1"/>
    <property type="molecule type" value="Genomic_DNA"/>
</dbReference>
<evidence type="ECO:0000313" key="4">
    <source>
        <dbReference type="Proteomes" id="UP000593566"/>
    </source>
</evidence>
<evidence type="ECO:0000256" key="2">
    <source>
        <dbReference type="ARBA" id="ARBA00023004"/>
    </source>
</evidence>
<dbReference type="Proteomes" id="UP000593566">
    <property type="component" value="Unassembled WGS sequence"/>
</dbReference>
<organism evidence="3 4">
    <name type="scientific">Letharia lupina</name>
    <dbReference type="NCBI Taxonomy" id="560253"/>
    <lineage>
        <taxon>Eukaryota</taxon>
        <taxon>Fungi</taxon>
        <taxon>Dikarya</taxon>
        <taxon>Ascomycota</taxon>
        <taxon>Pezizomycotina</taxon>
        <taxon>Lecanoromycetes</taxon>
        <taxon>OSLEUM clade</taxon>
        <taxon>Lecanoromycetidae</taxon>
        <taxon>Lecanorales</taxon>
        <taxon>Lecanorineae</taxon>
        <taxon>Parmeliaceae</taxon>
        <taxon>Letharia</taxon>
    </lineage>
</organism>
<dbReference type="GO" id="GO:0004497">
    <property type="term" value="F:monooxygenase activity"/>
    <property type="evidence" value="ECO:0007669"/>
    <property type="project" value="InterPro"/>
</dbReference>
<proteinExistence type="predicted"/>
<dbReference type="SUPFAM" id="SSF48264">
    <property type="entry name" value="Cytochrome P450"/>
    <property type="match status" value="1"/>
</dbReference>
<dbReference type="InterPro" id="IPR001128">
    <property type="entry name" value="Cyt_P450"/>
</dbReference>